<feature type="compositionally biased region" description="Low complexity" evidence="1">
    <location>
        <begin position="416"/>
        <end position="429"/>
    </location>
</feature>
<evidence type="ECO:0000256" key="1">
    <source>
        <dbReference type="SAM" id="MobiDB-lite"/>
    </source>
</evidence>
<feature type="region of interest" description="Disordered" evidence="1">
    <location>
        <begin position="720"/>
        <end position="786"/>
    </location>
</feature>
<dbReference type="OrthoDB" id="4760831at2759"/>
<sequence>MSKHTKDFVGCQPGPVADQVLPLKAEGAITQIRTAIQRYRTSRDALVLETAGPSSTDEVDSVIPTPGMKTDAETLIEIEQVIQSLEATGLDTSGEATTQADSIPPPVNSVEEARWQSRARVPLEVQTHPTSFAPFNHHIEDLKVFKDDLIAAKKCSEVSNPAYTTVEVLLLTWEECDDIQEEIESEIEALARLFKELNYNATQFAIPNIDCQNELQWKVLEFLRQHKNDSPSETLFIVYYTGHGSIRNDSCYWHPTWWAASPSDRKDRNSRQNGPTIEWAKIQENFERTKQDVLFVLDCCYAGSAAMHKGISGTKELLAACGSDEMTPAGENSFTHRLVDCIRRMVKEEQAFQVAWLYESMIQASQNPLCLHVKLNRSPTSICLSSLAEATANNGSRSTAFEMNNGHLAPPSPLMTRSPSSATSSRAPSLFSRHDDSDDTTQISMPEPDPVAPSNWHYRVLLSVKLRANILPKAEDWCLTFPPGQVEGLEDVTFQSLYPTKSTLLFLTIPVRQWLLLRDNPAYTFIDFVEGDNFMHSHPHTVSHPEPEAASDIAPVSRTDSDKSTCTSDLNENDVVGYLLAAMHGFFEHTKSFEDKQVRRPGKIARTCQYIAENLGVPSRLESDPRFAIVQHIVQHLIIDRDDKGDFASVRYGLQLDVLVERILETGKKSIKEALHKVHDKDGDLDTTINTEFNQLERNIARLTKLENEGLAVKKLMAESPSSAKTAHTRSLSEGLKKAKTDIEVPGSDTSDHSCIGVPRKDSTKTRTGSWRSKLDSARTDPGMSLARPLSPLEYLKRKFSK</sequence>
<dbReference type="Proteomes" id="UP000242519">
    <property type="component" value="Unassembled WGS sequence"/>
</dbReference>
<name>A0A218Z2N5_9HELO</name>
<dbReference type="InParanoid" id="A0A218Z2N5"/>
<reference evidence="2 3" key="1">
    <citation type="submission" date="2017-04" db="EMBL/GenBank/DDBJ databases">
        <title>Draft genome sequence of Marssonina coronaria NL1: causal agent of apple blotch.</title>
        <authorList>
            <person name="Cheng Q."/>
        </authorList>
    </citation>
    <scope>NUCLEOTIDE SEQUENCE [LARGE SCALE GENOMIC DNA]</scope>
    <source>
        <strain evidence="2 3">NL1</strain>
    </source>
</reference>
<evidence type="ECO:0000313" key="2">
    <source>
        <dbReference type="EMBL" id="OWP01803.1"/>
    </source>
</evidence>
<dbReference type="STRING" id="503106.A0A218Z2N5"/>
<dbReference type="EMBL" id="MZNU01000258">
    <property type="protein sequence ID" value="OWP01803.1"/>
    <property type="molecule type" value="Genomic_DNA"/>
</dbReference>
<accession>A0A218Z2N5</accession>
<organism evidence="2 3">
    <name type="scientific">Diplocarpon coronariae</name>
    <dbReference type="NCBI Taxonomy" id="2795749"/>
    <lineage>
        <taxon>Eukaryota</taxon>
        <taxon>Fungi</taxon>
        <taxon>Dikarya</taxon>
        <taxon>Ascomycota</taxon>
        <taxon>Pezizomycotina</taxon>
        <taxon>Leotiomycetes</taxon>
        <taxon>Helotiales</taxon>
        <taxon>Drepanopezizaceae</taxon>
        <taxon>Diplocarpon</taxon>
    </lineage>
</organism>
<feature type="compositionally biased region" description="Polar residues" evidence="1">
    <location>
        <begin position="720"/>
        <end position="732"/>
    </location>
</feature>
<dbReference type="Gene3D" id="3.40.50.1460">
    <property type="match status" value="1"/>
</dbReference>
<gene>
    <name evidence="2" type="ORF">B2J93_497</name>
</gene>
<feature type="region of interest" description="Disordered" evidence="1">
    <location>
        <begin position="540"/>
        <end position="566"/>
    </location>
</feature>
<keyword evidence="3" id="KW-1185">Reference proteome</keyword>
<protein>
    <submittedName>
        <fullName evidence="2">Uncharacterized protein</fullName>
    </submittedName>
</protein>
<proteinExistence type="predicted"/>
<feature type="region of interest" description="Disordered" evidence="1">
    <location>
        <begin position="397"/>
        <end position="450"/>
    </location>
</feature>
<evidence type="ECO:0000313" key="3">
    <source>
        <dbReference type="Proteomes" id="UP000242519"/>
    </source>
</evidence>
<dbReference type="AlphaFoldDB" id="A0A218Z2N5"/>
<comment type="caution">
    <text evidence="2">The sequence shown here is derived from an EMBL/GenBank/DDBJ whole genome shotgun (WGS) entry which is preliminary data.</text>
</comment>